<protein>
    <submittedName>
        <fullName evidence="1">Phospholipase B</fullName>
    </submittedName>
</protein>
<proteinExistence type="predicted"/>
<dbReference type="EMBL" id="MU277202">
    <property type="protein sequence ID" value="KAI0063507.1"/>
    <property type="molecule type" value="Genomic_DNA"/>
</dbReference>
<gene>
    <name evidence="1" type="ORF">BV25DRAFT_1883275</name>
</gene>
<sequence>MRFLPLPLLALIAAAYAQNSGDVTDYAPTTGLPCPNVTTDPLIRVFTPQTQALHPEELAYINNRTTSVLPNAWADWLGDGSAIGYNLSAFAGKFPKISISVSGGGYRAAQYGAGVVSAIDARNESAKAAGTGGLLQVASYFAGLSGGSWLTGSLYLNNWPNISDLVYGNGNDLTGWKLDLDLAAPNGINILDDDNQAFYGAIIESVVAKGKKGIDTSITDPWARMISYHFLNGTTRQNFYQNNTPHGAGQYWSHIPLTPMYQQFLAPFPILVADSRRVGDNSTNTTALNSTVFEITPLEFGSWDPSLSAMTNLTYIGTHLTNGVPDNSTACVNGFDQAGYMMGTSASLFNAFVDTAENALDNFDNFDSQGLLYVLGRQLQDVDTRADDVANWPNPFQNISASTFQDTNQDYLQLIDGGLNLENVPLGPMFVKARGMDFIVAVDSSFDTTDTWPNATALVTTAQRLSTILQSSHQQFPPIPSNQDQFVSTGANARPTFFGCDPTQNPPEWPLVLYLPNAPPFDGSQPSTNTPTLKLDYTLKLTEIFLDQVHNNTIAGFVPNTNNADPNWGKCLQCGAIDRARYKTTPVTNRSDFCTTCLKQYCFDPQNPPSVSELPNRVLTFHDPDPQGVAKVESFFKRQEGPILGGSIAGAVVLVALIAFFLWRRNRKMKARYRAVAAMHHDDGENLQMQQAGMHSRGITDATMVGQGHGLGASESTAYVPEAQELPKEV</sequence>
<name>A0ACB8T507_9AGAM</name>
<reference evidence="1" key="2">
    <citation type="journal article" date="2022" name="New Phytol.">
        <title>Evolutionary transition to the ectomycorrhizal habit in the genomes of a hyperdiverse lineage of mushroom-forming fungi.</title>
        <authorList>
            <person name="Looney B."/>
            <person name="Miyauchi S."/>
            <person name="Morin E."/>
            <person name="Drula E."/>
            <person name="Courty P.E."/>
            <person name="Kohler A."/>
            <person name="Kuo A."/>
            <person name="LaButti K."/>
            <person name="Pangilinan J."/>
            <person name="Lipzen A."/>
            <person name="Riley R."/>
            <person name="Andreopoulos W."/>
            <person name="He G."/>
            <person name="Johnson J."/>
            <person name="Nolan M."/>
            <person name="Tritt A."/>
            <person name="Barry K.W."/>
            <person name="Grigoriev I.V."/>
            <person name="Nagy L.G."/>
            <person name="Hibbett D."/>
            <person name="Henrissat B."/>
            <person name="Matheny P.B."/>
            <person name="Labbe J."/>
            <person name="Martin F.M."/>
        </authorList>
    </citation>
    <scope>NUCLEOTIDE SEQUENCE</scope>
    <source>
        <strain evidence="1">HHB10654</strain>
    </source>
</reference>
<comment type="caution">
    <text evidence="1">The sequence shown here is derived from an EMBL/GenBank/DDBJ whole genome shotgun (WGS) entry which is preliminary data.</text>
</comment>
<dbReference type="Proteomes" id="UP000814140">
    <property type="component" value="Unassembled WGS sequence"/>
</dbReference>
<organism evidence="1 2">
    <name type="scientific">Artomyces pyxidatus</name>
    <dbReference type="NCBI Taxonomy" id="48021"/>
    <lineage>
        <taxon>Eukaryota</taxon>
        <taxon>Fungi</taxon>
        <taxon>Dikarya</taxon>
        <taxon>Basidiomycota</taxon>
        <taxon>Agaricomycotina</taxon>
        <taxon>Agaricomycetes</taxon>
        <taxon>Russulales</taxon>
        <taxon>Auriscalpiaceae</taxon>
        <taxon>Artomyces</taxon>
    </lineage>
</organism>
<evidence type="ECO:0000313" key="1">
    <source>
        <dbReference type="EMBL" id="KAI0063507.1"/>
    </source>
</evidence>
<accession>A0ACB8T507</accession>
<evidence type="ECO:0000313" key="2">
    <source>
        <dbReference type="Proteomes" id="UP000814140"/>
    </source>
</evidence>
<keyword evidence="2" id="KW-1185">Reference proteome</keyword>
<reference evidence="1" key="1">
    <citation type="submission" date="2021-03" db="EMBL/GenBank/DDBJ databases">
        <authorList>
            <consortium name="DOE Joint Genome Institute"/>
            <person name="Ahrendt S."/>
            <person name="Looney B.P."/>
            <person name="Miyauchi S."/>
            <person name="Morin E."/>
            <person name="Drula E."/>
            <person name="Courty P.E."/>
            <person name="Chicoki N."/>
            <person name="Fauchery L."/>
            <person name="Kohler A."/>
            <person name="Kuo A."/>
            <person name="Labutti K."/>
            <person name="Pangilinan J."/>
            <person name="Lipzen A."/>
            <person name="Riley R."/>
            <person name="Andreopoulos W."/>
            <person name="He G."/>
            <person name="Johnson J."/>
            <person name="Barry K.W."/>
            <person name="Grigoriev I.V."/>
            <person name="Nagy L."/>
            <person name="Hibbett D."/>
            <person name="Henrissat B."/>
            <person name="Matheny P.B."/>
            <person name="Labbe J."/>
            <person name="Martin F."/>
        </authorList>
    </citation>
    <scope>NUCLEOTIDE SEQUENCE</scope>
    <source>
        <strain evidence="1">HHB10654</strain>
    </source>
</reference>